<dbReference type="CDD" id="cd20537">
    <property type="entry name" value="CYCLIN_CCNO-like_rpt2"/>
    <property type="match status" value="1"/>
</dbReference>
<feature type="region of interest" description="Disordered" evidence="5">
    <location>
        <begin position="56"/>
        <end position="75"/>
    </location>
</feature>
<keyword evidence="3" id="KW-0131">Cell cycle</keyword>
<dbReference type="AlphaFoldDB" id="A0A1V9X0G5"/>
<dbReference type="Pfam" id="PF02984">
    <property type="entry name" value="Cyclin_C"/>
    <property type="match status" value="1"/>
</dbReference>
<evidence type="ECO:0000259" key="6">
    <source>
        <dbReference type="SMART" id="SM00385"/>
    </source>
</evidence>
<dbReference type="FunFam" id="1.10.472.10:FF:000001">
    <property type="entry name" value="G2/mitotic-specific cyclin"/>
    <property type="match status" value="1"/>
</dbReference>
<dbReference type="SMART" id="SM01332">
    <property type="entry name" value="Cyclin_C"/>
    <property type="match status" value="1"/>
</dbReference>
<evidence type="ECO:0000313" key="9">
    <source>
        <dbReference type="Proteomes" id="UP000192247"/>
    </source>
</evidence>
<evidence type="ECO:0000256" key="2">
    <source>
        <dbReference type="ARBA" id="ARBA00023127"/>
    </source>
</evidence>
<keyword evidence="2 4" id="KW-0195">Cyclin</keyword>
<comment type="similarity">
    <text evidence="4">Belongs to the cyclin family.</text>
</comment>
<dbReference type="Pfam" id="PF00134">
    <property type="entry name" value="Cyclin_N"/>
    <property type="match status" value="1"/>
</dbReference>
<name>A0A1V9X0G5_9ACAR</name>
<dbReference type="FunCoup" id="A0A1V9X0G5">
    <property type="interactions" value="614"/>
</dbReference>
<gene>
    <name evidence="8" type="ORF">BIW11_13823</name>
</gene>
<sequence>MATQGRFTVFSDENGGSKADQPAGVKTRRAPLGVLSDANQIDRVVPLKPGVVSSQINSQKADRAPLCDENSLKPKPTAAIDKENQATTTVATDKENQATTTAAVRPKAAAAKVEQLQQLALVREPFKVLDVSMGSPMPLGSPMIVSPLPETPKAHGKDWQEELLDDLFFTREYGKSHYAYLRDLESRLKPRPDYMTRQRDISSTMRSVLIDWLVEVNEEYKMSDETLFLAVSLIDRFLSVMSVVRGKLQLVGTAAMFIAAKVEEIYPPQLNEFVYITDDTYSSQQIIRMEALLLKTLGFSLGGAHPLAFLRRFAIEAGASLKVAHMAQYICELSLLRSASLAYRPSEIGAASLILAMHHVDHSIKAWSQELRDFADLDADQLQLAIDHLHEVVSGATASAHKATPEKYAHQKMSSVSLLPLQTTPPRI</sequence>
<evidence type="ECO:0000256" key="3">
    <source>
        <dbReference type="ARBA" id="ARBA00023306"/>
    </source>
</evidence>
<dbReference type="PANTHER" id="PTHR10177">
    <property type="entry name" value="CYCLINS"/>
    <property type="match status" value="1"/>
</dbReference>
<dbReference type="STRING" id="418985.A0A1V9X0G5"/>
<feature type="domain" description="Cyclin-like" evidence="6">
    <location>
        <begin position="308"/>
        <end position="391"/>
    </location>
</feature>
<dbReference type="SMART" id="SM00385">
    <property type="entry name" value="CYCLIN"/>
    <property type="match status" value="2"/>
</dbReference>
<dbReference type="SUPFAM" id="SSF47954">
    <property type="entry name" value="Cyclin-like"/>
    <property type="match status" value="2"/>
</dbReference>
<keyword evidence="9" id="KW-1185">Reference proteome</keyword>
<dbReference type="InParanoid" id="A0A1V9X0G5"/>
<protein>
    <submittedName>
        <fullName evidence="8">Cyclin-A2-like</fullName>
    </submittedName>
</protein>
<reference evidence="8 9" key="1">
    <citation type="journal article" date="2017" name="Gigascience">
        <title>Draft genome of the honey bee ectoparasitic mite, Tropilaelaps mercedesae, is shaped by the parasitic life history.</title>
        <authorList>
            <person name="Dong X."/>
            <person name="Armstrong S.D."/>
            <person name="Xia D."/>
            <person name="Makepeace B.L."/>
            <person name="Darby A.C."/>
            <person name="Kadowaki T."/>
        </authorList>
    </citation>
    <scope>NUCLEOTIDE SEQUENCE [LARGE SCALE GENOMIC DNA]</scope>
    <source>
        <strain evidence="8">Wuxi-XJTLU</strain>
    </source>
</reference>
<dbReference type="OrthoDB" id="6437110at2759"/>
<feature type="domain" description="Cyclin C-terminal" evidence="7">
    <location>
        <begin position="304"/>
        <end position="422"/>
    </location>
</feature>
<evidence type="ECO:0000256" key="5">
    <source>
        <dbReference type="SAM" id="MobiDB-lite"/>
    </source>
</evidence>
<dbReference type="CDD" id="cd20504">
    <property type="entry name" value="CYCLIN_CCNA_rpt1"/>
    <property type="match status" value="1"/>
</dbReference>
<feature type="domain" description="Cyclin-like" evidence="6">
    <location>
        <begin position="211"/>
        <end position="295"/>
    </location>
</feature>
<organism evidence="8 9">
    <name type="scientific">Tropilaelaps mercedesae</name>
    <dbReference type="NCBI Taxonomy" id="418985"/>
    <lineage>
        <taxon>Eukaryota</taxon>
        <taxon>Metazoa</taxon>
        <taxon>Ecdysozoa</taxon>
        <taxon>Arthropoda</taxon>
        <taxon>Chelicerata</taxon>
        <taxon>Arachnida</taxon>
        <taxon>Acari</taxon>
        <taxon>Parasitiformes</taxon>
        <taxon>Mesostigmata</taxon>
        <taxon>Gamasina</taxon>
        <taxon>Dermanyssoidea</taxon>
        <taxon>Laelapidae</taxon>
        <taxon>Tropilaelaps</taxon>
    </lineage>
</organism>
<dbReference type="PIRSF" id="PIRSF001771">
    <property type="entry name" value="Cyclin_A_B_D_E"/>
    <property type="match status" value="1"/>
</dbReference>
<evidence type="ECO:0000313" key="8">
    <source>
        <dbReference type="EMBL" id="OQR66947.1"/>
    </source>
</evidence>
<dbReference type="GO" id="GO:0051301">
    <property type="term" value="P:cell division"/>
    <property type="evidence" value="ECO:0007669"/>
    <property type="project" value="UniProtKB-KW"/>
</dbReference>
<dbReference type="EMBL" id="MNPL01030505">
    <property type="protein sequence ID" value="OQR66947.1"/>
    <property type="molecule type" value="Genomic_DNA"/>
</dbReference>
<evidence type="ECO:0000256" key="1">
    <source>
        <dbReference type="ARBA" id="ARBA00022618"/>
    </source>
</evidence>
<dbReference type="InterPro" id="IPR039361">
    <property type="entry name" value="Cyclin"/>
</dbReference>
<dbReference type="Proteomes" id="UP000192247">
    <property type="component" value="Unassembled WGS sequence"/>
</dbReference>
<feature type="compositionally biased region" description="Basic and acidic residues" evidence="5">
    <location>
        <begin position="60"/>
        <end position="72"/>
    </location>
</feature>
<dbReference type="GO" id="GO:0044772">
    <property type="term" value="P:mitotic cell cycle phase transition"/>
    <property type="evidence" value="ECO:0007669"/>
    <property type="project" value="InterPro"/>
</dbReference>
<dbReference type="GO" id="GO:0016538">
    <property type="term" value="F:cyclin-dependent protein serine/threonine kinase regulator activity"/>
    <property type="evidence" value="ECO:0007669"/>
    <property type="project" value="InterPro"/>
</dbReference>
<accession>A0A1V9X0G5</accession>
<dbReference type="InterPro" id="IPR004367">
    <property type="entry name" value="Cyclin_C-dom"/>
</dbReference>
<comment type="caution">
    <text evidence="8">The sequence shown here is derived from an EMBL/GenBank/DDBJ whole genome shotgun (WGS) entry which is preliminary data.</text>
</comment>
<dbReference type="InterPro" id="IPR046965">
    <property type="entry name" value="Cyclin_A/B-like"/>
</dbReference>
<dbReference type="InterPro" id="IPR006671">
    <property type="entry name" value="Cyclin_N"/>
</dbReference>
<feature type="region of interest" description="Disordered" evidence="5">
    <location>
        <begin position="1"/>
        <end position="25"/>
    </location>
</feature>
<keyword evidence="1" id="KW-0132">Cell division</keyword>
<dbReference type="InterPro" id="IPR013763">
    <property type="entry name" value="Cyclin-like_dom"/>
</dbReference>
<dbReference type="InterPro" id="IPR036915">
    <property type="entry name" value="Cyclin-like_sf"/>
</dbReference>
<evidence type="ECO:0000256" key="4">
    <source>
        <dbReference type="RuleBase" id="RU000383"/>
    </source>
</evidence>
<dbReference type="PROSITE" id="PS00292">
    <property type="entry name" value="CYCLINS"/>
    <property type="match status" value="1"/>
</dbReference>
<dbReference type="Gene3D" id="1.10.472.10">
    <property type="entry name" value="Cyclin-like"/>
    <property type="match status" value="2"/>
</dbReference>
<evidence type="ECO:0000259" key="7">
    <source>
        <dbReference type="SMART" id="SM01332"/>
    </source>
</evidence>
<dbReference type="InterPro" id="IPR048258">
    <property type="entry name" value="Cyclins_cyclin-box"/>
</dbReference>
<proteinExistence type="inferred from homology"/>